<proteinExistence type="inferred from homology"/>
<evidence type="ECO:0000313" key="6">
    <source>
        <dbReference type="EMBL" id="MRI84630.1"/>
    </source>
</evidence>
<evidence type="ECO:0000256" key="3">
    <source>
        <dbReference type="ARBA" id="ARBA00023027"/>
    </source>
</evidence>
<dbReference type="InterPro" id="IPR014027">
    <property type="entry name" value="UDP-Glc/GDP-Man_DH_C"/>
</dbReference>
<evidence type="ECO:0000256" key="4">
    <source>
        <dbReference type="PIRNR" id="PIRNR000124"/>
    </source>
</evidence>
<accession>A0A6I2GA29</accession>
<keyword evidence="3" id="KW-0520">NAD</keyword>
<dbReference type="SUPFAM" id="SSF52413">
    <property type="entry name" value="UDP-glucose/GDP-mannose dehydrogenase C-terminal domain"/>
    <property type="match status" value="1"/>
</dbReference>
<dbReference type="SUPFAM" id="SSF51735">
    <property type="entry name" value="NAD(P)-binding Rossmann-fold domains"/>
    <property type="match status" value="1"/>
</dbReference>
<dbReference type="InterPro" id="IPR028359">
    <property type="entry name" value="UDP_ManNAc/GlcNAc_DH"/>
</dbReference>
<dbReference type="Pfam" id="PF03720">
    <property type="entry name" value="UDPG_MGDP_dh_C"/>
    <property type="match status" value="1"/>
</dbReference>
<evidence type="ECO:0000313" key="7">
    <source>
        <dbReference type="Proteomes" id="UP000430975"/>
    </source>
</evidence>
<dbReference type="InterPro" id="IPR001732">
    <property type="entry name" value="UDP-Glc/GDP-Man_DH_N"/>
</dbReference>
<dbReference type="Pfam" id="PF00984">
    <property type="entry name" value="UDPG_MGDP_dh"/>
    <property type="match status" value="1"/>
</dbReference>
<dbReference type="NCBIfam" id="TIGR03026">
    <property type="entry name" value="NDP-sugDHase"/>
    <property type="match status" value="1"/>
</dbReference>
<sequence length="440" mass="48538">MTLYDQIINKETKLSVIGLGYVGMPIAVAFAKVADVIGFDNNESKIELYHQGIDPTKEVGDEAIKATTLEFTSDATRLKEALFHIVSVPTPINQDKTPNLNPVESATRTIGKNLSKGSIVVYESTVYPGVTEDVCIPILEAESGLKHGIDFAVGYSPERINPGDKVHTLENIIKIVSATTDEALEEISKVYELVIKAGVHRAPSIKVAEAAKVVENSQRDINIAFMNELALVFDRMGIDSKDVIDAMNTKWNALGFTPGLVGGHCIGVDPYYFVYEAENLGYHSQIIKSGREINDGMGEFIADKIIKGLIKTGKKVIEAKVVVLGLTFKENTPDTRNSKVGDILKRLAEYDIKPEIVDPWASETDALKEYGVTLSKYEDIQDADCVVLAVGHEAFKALSVEDIEALYNQKLANEERILVDIKSILDHEHFTSKGYTYWRL</sequence>
<dbReference type="Gene3D" id="3.40.50.720">
    <property type="entry name" value="NAD(P)-binding Rossmann-like Domain"/>
    <property type="match status" value="2"/>
</dbReference>
<dbReference type="GO" id="GO:0016616">
    <property type="term" value="F:oxidoreductase activity, acting on the CH-OH group of donors, NAD or NADP as acceptor"/>
    <property type="evidence" value="ECO:0007669"/>
    <property type="project" value="InterPro"/>
</dbReference>
<dbReference type="AlphaFoldDB" id="A0A6I2GA29"/>
<dbReference type="InterPro" id="IPR036291">
    <property type="entry name" value="NAD(P)-bd_dom_sf"/>
</dbReference>
<dbReference type="PIRSF" id="PIRSF000124">
    <property type="entry name" value="UDPglc_GDPman_dh"/>
    <property type="match status" value="1"/>
</dbReference>
<comment type="similarity">
    <text evidence="1 4">Belongs to the UDP-glucose/GDP-mannose dehydrogenase family.</text>
</comment>
<dbReference type="InterPro" id="IPR014026">
    <property type="entry name" value="UDP-Glc/GDP-Man_DH_dimer"/>
</dbReference>
<gene>
    <name evidence="6" type="ORF">GIY09_01800</name>
</gene>
<evidence type="ECO:0000256" key="1">
    <source>
        <dbReference type="ARBA" id="ARBA00006601"/>
    </source>
</evidence>
<dbReference type="GO" id="GO:0000271">
    <property type="term" value="P:polysaccharide biosynthetic process"/>
    <property type="evidence" value="ECO:0007669"/>
    <property type="project" value="InterPro"/>
</dbReference>
<reference evidence="6 7" key="1">
    <citation type="submission" date="2019-11" db="EMBL/GenBank/DDBJ databases">
        <title>Characterisation of Fundicoccus ignavus gen. nov. sp. nov., a novel genus of the family Aerococcaceae isolated from bulk tank milk.</title>
        <authorList>
            <person name="Siebert A."/>
            <person name="Huptas C."/>
            <person name="Wenning M."/>
            <person name="Scherer S."/>
            <person name="Doll E.V."/>
        </authorList>
    </citation>
    <scope>NUCLEOTIDE SEQUENCE [LARGE SCALE GENOMIC DNA]</scope>
    <source>
        <strain evidence="6 7">WS4759</strain>
    </source>
</reference>
<dbReference type="InterPro" id="IPR036220">
    <property type="entry name" value="UDP-Glc/GDP-Man_DH_C_sf"/>
</dbReference>
<dbReference type="InterPro" id="IPR008927">
    <property type="entry name" value="6-PGluconate_DH-like_C_sf"/>
</dbReference>
<dbReference type="GO" id="GO:0016628">
    <property type="term" value="F:oxidoreductase activity, acting on the CH-CH group of donors, NAD or NADP as acceptor"/>
    <property type="evidence" value="ECO:0007669"/>
    <property type="project" value="InterPro"/>
</dbReference>
<dbReference type="RefSeq" id="WP_153863053.1">
    <property type="nucleotide sequence ID" value="NZ_WJQS01000001.1"/>
</dbReference>
<name>A0A6I2GA29_9LACT</name>
<organism evidence="6 7">
    <name type="scientific">Fundicoccus ignavus</name>
    <dbReference type="NCBI Taxonomy" id="2664442"/>
    <lineage>
        <taxon>Bacteria</taxon>
        <taxon>Bacillati</taxon>
        <taxon>Bacillota</taxon>
        <taxon>Bacilli</taxon>
        <taxon>Lactobacillales</taxon>
        <taxon>Aerococcaceae</taxon>
        <taxon>Fundicoccus</taxon>
    </lineage>
</organism>
<dbReference type="PANTHER" id="PTHR43491:SF2">
    <property type="entry name" value="UDP-N-ACETYL-D-MANNOSAMINE DEHYDROGENASE"/>
    <property type="match status" value="1"/>
</dbReference>
<dbReference type="Proteomes" id="UP000430975">
    <property type="component" value="Unassembled WGS sequence"/>
</dbReference>
<keyword evidence="2" id="KW-0560">Oxidoreductase</keyword>
<dbReference type="PANTHER" id="PTHR43491">
    <property type="entry name" value="UDP-N-ACETYL-D-MANNOSAMINE DEHYDROGENASE"/>
    <property type="match status" value="1"/>
</dbReference>
<feature type="domain" description="UDP-glucose/GDP-mannose dehydrogenase C-terminal" evidence="5">
    <location>
        <begin position="322"/>
        <end position="427"/>
    </location>
</feature>
<keyword evidence="7" id="KW-1185">Reference proteome</keyword>
<dbReference type="SUPFAM" id="SSF48179">
    <property type="entry name" value="6-phosphogluconate dehydrogenase C-terminal domain-like"/>
    <property type="match status" value="1"/>
</dbReference>
<comment type="caution">
    <text evidence="6">The sequence shown here is derived from an EMBL/GenBank/DDBJ whole genome shotgun (WGS) entry which is preliminary data.</text>
</comment>
<protein>
    <submittedName>
        <fullName evidence="6">Nucleotide sugar dehydrogenase</fullName>
    </submittedName>
</protein>
<evidence type="ECO:0000259" key="5">
    <source>
        <dbReference type="SMART" id="SM00984"/>
    </source>
</evidence>
<dbReference type="GO" id="GO:0051287">
    <property type="term" value="F:NAD binding"/>
    <property type="evidence" value="ECO:0007669"/>
    <property type="project" value="InterPro"/>
</dbReference>
<dbReference type="SMART" id="SM00984">
    <property type="entry name" value="UDPG_MGDP_dh_C"/>
    <property type="match status" value="1"/>
</dbReference>
<dbReference type="PIRSF" id="PIRSF500136">
    <property type="entry name" value="UDP_ManNAc_DH"/>
    <property type="match status" value="1"/>
</dbReference>
<dbReference type="Pfam" id="PF03721">
    <property type="entry name" value="UDPG_MGDP_dh_N"/>
    <property type="match status" value="1"/>
</dbReference>
<evidence type="ECO:0000256" key="2">
    <source>
        <dbReference type="ARBA" id="ARBA00023002"/>
    </source>
</evidence>
<dbReference type="EMBL" id="WJQS01000001">
    <property type="protein sequence ID" value="MRI84630.1"/>
    <property type="molecule type" value="Genomic_DNA"/>
</dbReference>
<dbReference type="InterPro" id="IPR017476">
    <property type="entry name" value="UDP-Glc/GDP-Man"/>
</dbReference>